<dbReference type="SUPFAM" id="SSF81383">
    <property type="entry name" value="F-box domain"/>
    <property type="match status" value="1"/>
</dbReference>
<feature type="domain" description="F-box" evidence="1">
    <location>
        <begin position="1"/>
        <end position="47"/>
    </location>
</feature>
<dbReference type="OrthoDB" id="7789424at2759"/>
<dbReference type="SMART" id="SM00256">
    <property type="entry name" value="FBOX"/>
    <property type="match status" value="1"/>
</dbReference>
<dbReference type="InterPro" id="IPR001810">
    <property type="entry name" value="F-box_dom"/>
</dbReference>
<gene>
    <name evidence="2" type="ORF">CLUMA_CG011781</name>
</gene>
<dbReference type="PROSITE" id="PS50181">
    <property type="entry name" value="FBOX"/>
    <property type="match status" value="1"/>
</dbReference>
<reference evidence="2 3" key="1">
    <citation type="submission" date="2015-04" db="EMBL/GenBank/DDBJ databases">
        <authorList>
            <person name="Syromyatnikov M.Y."/>
            <person name="Popov V.N."/>
        </authorList>
    </citation>
    <scope>NUCLEOTIDE SEQUENCE [LARGE SCALE GENOMIC DNA]</scope>
</reference>
<proteinExistence type="predicted"/>
<dbReference type="EMBL" id="CVRI01000047">
    <property type="protein sequence ID" value="CRK98423.1"/>
    <property type="molecule type" value="Genomic_DNA"/>
</dbReference>
<evidence type="ECO:0000313" key="2">
    <source>
        <dbReference type="EMBL" id="CRK98423.1"/>
    </source>
</evidence>
<keyword evidence="3" id="KW-1185">Reference proteome</keyword>
<dbReference type="Pfam" id="PF00646">
    <property type="entry name" value="F-box"/>
    <property type="match status" value="1"/>
</dbReference>
<dbReference type="Proteomes" id="UP000183832">
    <property type="component" value="Unassembled WGS sequence"/>
</dbReference>
<dbReference type="Gene3D" id="1.20.1280.50">
    <property type="match status" value="1"/>
</dbReference>
<dbReference type="SUPFAM" id="SSF52047">
    <property type="entry name" value="RNI-like"/>
    <property type="match status" value="1"/>
</dbReference>
<name>A0A1J1IDS3_9DIPT</name>
<dbReference type="AlphaFoldDB" id="A0A1J1IDS3"/>
<organism evidence="2 3">
    <name type="scientific">Clunio marinus</name>
    <dbReference type="NCBI Taxonomy" id="568069"/>
    <lineage>
        <taxon>Eukaryota</taxon>
        <taxon>Metazoa</taxon>
        <taxon>Ecdysozoa</taxon>
        <taxon>Arthropoda</taxon>
        <taxon>Hexapoda</taxon>
        <taxon>Insecta</taxon>
        <taxon>Pterygota</taxon>
        <taxon>Neoptera</taxon>
        <taxon>Endopterygota</taxon>
        <taxon>Diptera</taxon>
        <taxon>Nematocera</taxon>
        <taxon>Chironomoidea</taxon>
        <taxon>Chironomidae</taxon>
        <taxon>Clunio</taxon>
    </lineage>
</organism>
<protein>
    <submittedName>
        <fullName evidence="2">CLUMA_CG011781, isoform A</fullName>
    </submittedName>
</protein>
<evidence type="ECO:0000313" key="3">
    <source>
        <dbReference type="Proteomes" id="UP000183832"/>
    </source>
</evidence>
<dbReference type="InterPro" id="IPR036047">
    <property type="entry name" value="F-box-like_dom_sf"/>
</dbReference>
<evidence type="ECO:0000259" key="1">
    <source>
        <dbReference type="PROSITE" id="PS50181"/>
    </source>
</evidence>
<dbReference type="CDD" id="cd09917">
    <property type="entry name" value="F-box_SF"/>
    <property type="match status" value="1"/>
</dbReference>
<sequence>MDPFEQLPSDAYDLILQHLEFEDILNSFLVSKYWHQIISSQKCMEKIKLNLKLWKVMPETIKKRKIEDTIKIVKTTVRKYRSLSVNCKFDENLSQEFWKLLEFLAESLIDLKIINIRLKSVSSMSLPNLQCLRLTDVPIEIRNSILGSCSSLKKLKIKTDASNGLRTGKLGADTESIECIKKFMQRNHSLTDLEIIGESVFKSFFNENISDVSKCQLQSLRIKTDMRLMLITEMNDINIVRFLTKQCNSLKSFYIDTCHKSVILFTFNSMPSLTSFQSDVMIMDMEDYSNNDFNFRLNENIDDLRITYISHSFGLKACLSCAPNLKKLFIGHLTHELMEFIARNLKHLMILKYRFSEHDCHGYYEKLKHDYPEINRHIRLIVDILYH</sequence>
<accession>A0A1J1IDS3</accession>